<keyword evidence="4" id="KW-0472">Membrane</keyword>
<dbReference type="InterPro" id="IPR047347">
    <property type="entry name" value="YvaQ-like_sensor"/>
</dbReference>
<dbReference type="EMBL" id="JAJNOC010000001">
    <property type="protein sequence ID" value="MCD2515353.1"/>
    <property type="molecule type" value="Genomic_DNA"/>
</dbReference>
<dbReference type="InterPro" id="IPR004089">
    <property type="entry name" value="MCPsignal_dom"/>
</dbReference>
<protein>
    <submittedName>
        <fullName evidence="7">Methyl-accepting chemotaxis protein</fullName>
    </submittedName>
</protein>
<evidence type="ECO:0000256" key="2">
    <source>
        <dbReference type="ARBA" id="ARBA00029447"/>
    </source>
</evidence>
<evidence type="ECO:0000259" key="5">
    <source>
        <dbReference type="PROSITE" id="PS50111"/>
    </source>
</evidence>
<dbReference type="SMART" id="SM00283">
    <property type="entry name" value="MA"/>
    <property type="match status" value="1"/>
</dbReference>
<dbReference type="InterPro" id="IPR024478">
    <property type="entry name" value="HlyB_4HB_MCP"/>
</dbReference>
<feature type="transmembrane region" description="Helical" evidence="4">
    <location>
        <begin position="12"/>
        <end position="32"/>
    </location>
</feature>
<dbReference type="RefSeq" id="WP_231056663.1">
    <property type="nucleotide sequence ID" value="NZ_JAJNOC010000001.1"/>
</dbReference>
<dbReference type="CDD" id="cd11386">
    <property type="entry name" value="MCP_signal"/>
    <property type="match status" value="1"/>
</dbReference>
<name>A0ABS8Q0S5_9BURK</name>
<dbReference type="InterPro" id="IPR003660">
    <property type="entry name" value="HAMP_dom"/>
</dbReference>
<dbReference type="Proteomes" id="UP001179361">
    <property type="component" value="Unassembled WGS sequence"/>
</dbReference>
<dbReference type="SUPFAM" id="SSF58104">
    <property type="entry name" value="Methyl-accepting chemotaxis protein (MCP) signaling domain"/>
    <property type="match status" value="1"/>
</dbReference>
<dbReference type="SMART" id="SM00304">
    <property type="entry name" value="HAMP"/>
    <property type="match status" value="1"/>
</dbReference>
<comment type="similarity">
    <text evidence="2">Belongs to the methyl-accepting chemotaxis (MCP) protein family.</text>
</comment>
<dbReference type="Pfam" id="PF00672">
    <property type="entry name" value="HAMP"/>
    <property type="match status" value="1"/>
</dbReference>
<comment type="caution">
    <text evidence="7">The sequence shown here is derived from an EMBL/GenBank/DDBJ whole genome shotgun (WGS) entry which is preliminary data.</text>
</comment>
<evidence type="ECO:0000256" key="1">
    <source>
        <dbReference type="ARBA" id="ARBA00022481"/>
    </source>
</evidence>
<sequence length="535" mass="56372">MTFSHLTIRTRLRLGFASVLAAVVLVAGIGMYELGRANDATTHIVQANLAKIDHLEEMSDAVHVVARVIRSIALLQDQDAAARESAKIAAAREKYDVAVKGLAAMPLDEAGRDFVAKIRALQDKVLPMNDRFMEMSRAGDAGAISYLLKEAGPVTGEWQDTIREFITLQKKKSVDDAHIAAEAYDRALTLMVAVTALTLLAGGAFAYVTARSITAPMEQAVGLARTVASGDLSSTVEVDEANRSETGDLLRALADMNGSLNRIVRQVREDSGVLGEHAREIATGNLDLSSRTEQQASAIEETAASMEEISSTVKQNADNAREASDLAAGTVSIAGRGGQAVGQLVERMASIEETSAKIVDIISVIDGIAFQTNILALNAAVEAARAGEQGRGFAVVASEVRNLAQRSATAAHEIKHLITASVEEIRDGGQLARDAGATMGEIVDGIGKVAQFVTDIAGASREQSTGIEQTYAAVSEIDQITQSNAALVEELAATAQGLNDRAEALGVLVQHFRVDAQRVAAGSLSGERALVLHAA</sequence>
<keyword evidence="4" id="KW-1133">Transmembrane helix</keyword>
<dbReference type="InterPro" id="IPR051310">
    <property type="entry name" value="MCP_chemotaxis"/>
</dbReference>
<feature type="domain" description="HAMP" evidence="6">
    <location>
        <begin position="211"/>
        <end position="265"/>
    </location>
</feature>
<proteinExistence type="inferred from homology"/>
<keyword evidence="8" id="KW-1185">Reference proteome</keyword>
<organism evidence="7 8">
    <name type="scientific">Massilia phyllostachyos</name>
    <dbReference type="NCBI Taxonomy" id="2898585"/>
    <lineage>
        <taxon>Bacteria</taxon>
        <taxon>Pseudomonadati</taxon>
        <taxon>Pseudomonadota</taxon>
        <taxon>Betaproteobacteria</taxon>
        <taxon>Burkholderiales</taxon>
        <taxon>Oxalobacteraceae</taxon>
        <taxon>Telluria group</taxon>
        <taxon>Massilia</taxon>
    </lineage>
</organism>
<dbReference type="PRINTS" id="PR00260">
    <property type="entry name" value="CHEMTRNSDUCR"/>
</dbReference>
<reference evidence="7" key="1">
    <citation type="submission" date="2021-11" db="EMBL/GenBank/DDBJ databases">
        <title>The complete genome of Massilia sp sp. G4R7.</title>
        <authorList>
            <person name="Liu L."/>
            <person name="Yue J."/>
            <person name="Yuan J."/>
            <person name="Yang F."/>
            <person name="Li L."/>
        </authorList>
    </citation>
    <scope>NUCLEOTIDE SEQUENCE</scope>
    <source>
        <strain evidence="7">G4R7</strain>
    </source>
</reference>
<feature type="domain" description="Methyl-accepting transducer" evidence="5">
    <location>
        <begin position="270"/>
        <end position="499"/>
    </location>
</feature>
<dbReference type="PROSITE" id="PS50111">
    <property type="entry name" value="CHEMOTAXIS_TRANSDUC_2"/>
    <property type="match status" value="1"/>
</dbReference>
<dbReference type="CDD" id="cd19411">
    <property type="entry name" value="MCP2201-like_sensor"/>
    <property type="match status" value="1"/>
</dbReference>
<evidence type="ECO:0000256" key="3">
    <source>
        <dbReference type="PROSITE-ProRule" id="PRU00284"/>
    </source>
</evidence>
<keyword evidence="1" id="KW-0488">Methylation</keyword>
<evidence type="ECO:0000313" key="7">
    <source>
        <dbReference type="EMBL" id="MCD2515353.1"/>
    </source>
</evidence>
<evidence type="ECO:0000313" key="8">
    <source>
        <dbReference type="Proteomes" id="UP001179361"/>
    </source>
</evidence>
<dbReference type="Pfam" id="PF00015">
    <property type="entry name" value="MCPsignal"/>
    <property type="match status" value="1"/>
</dbReference>
<evidence type="ECO:0000256" key="4">
    <source>
        <dbReference type="SAM" id="Phobius"/>
    </source>
</evidence>
<gene>
    <name evidence="7" type="ORF">LQ564_03395</name>
</gene>
<dbReference type="InterPro" id="IPR004090">
    <property type="entry name" value="Chemotax_Me-accpt_rcpt"/>
</dbReference>
<evidence type="ECO:0000259" key="6">
    <source>
        <dbReference type="PROSITE" id="PS50885"/>
    </source>
</evidence>
<dbReference type="Gene3D" id="1.10.287.950">
    <property type="entry name" value="Methyl-accepting chemotaxis protein"/>
    <property type="match status" value="1"/>
</dbReference>
<keyword evidence="3" id="KW-0807">Transducer</keyword>
<keyword evidence="4" id="KW-0812">Transmembrane</keyword>
<dbReference type="Pfam" id="PF12729">
    <property type="entry name" value="4HB_MCP_1"/>
    <property type="match status" value="1"/>
</dbReference>
<accession>A0ABS8Q0S5</accession>
<dbReference type="PANTHER" id="PTHR43531:SF14">
    <property type="entry name" value="METHYL-ACCEPTING CHEMOTAXIS PROTEIN I-RELATED"/>
    <property type="match status" value="1"/>
</dbReference>
<dbReference type="PANTHER" id="PTHR43531">
    <property type="entry name" value="PROTEIN ICFG"/>
    <property type="match status" value="1"/>
</dbReference>
<dbReference type="PROSITE" id="PS50885">
    <property type="entry name" value="HAMP"/>
    <property type="match status" value="1"/>
</dbReference>